<comment type="function">
    <text evidence="6">Responsible for synthesis of pseudouridine from uracil.</text>
</comment>
<dbReference type="InterPro" id="IPR002942">
    <property type="entry name" value="S4_RNA-bd"/>
</dbReference>
<feature type="domain" description="RNA-binding S4" evidence="7">
    <location>
        <begin position="16"/>
        <end position="79"/>
    </location>
</feature>
<accession>D0BKA1</accession>
<evidence type="ECO:0000259" key="7">
    <source>
        <dbReference type="SMART" id="SM00363"/>
    </source>
</evidence>
<dbReference type="InterPro" id="IPR050188">
    <property type="entry name" value="RluA_PseudoU_synthase"/>
</dbReference>
<dbReference type="SUPFAM" id="SSF55120">
    <property type="entry name" value="Pseudouridine synthase"/>
    <property type="match status" value="1"/>
</dbReference>
<dbReference type="Pfam" id="PF01479">
    <property type="entry name" value="S4"/>
    <property type="match status" value="1"/>
</dbReference>
<reference evidence="8" key="1">
    <citation type="submission" date="2009-09" db="EMBL/GenBank/DDBJ databases">
        <authorList>
            <consortium name="The Broad Institute Genome Sequencing Platform"/>
            <person name="Ward D."/>
            <person name="Feldgarden M."/>
            <person name="Earl A."/>
            <person name="Young S.K."/>
            <person name="Zeng Q."/>
            <person name="Koehrsen M."/>
            <person name="Alvarado L."/>
            <person name="Berlin A."/>
            <person name="Bochicchio J."/>
            <person name="Borenstein D."/>
            <person name="Chapman S.B."/>
            <person name="Chen Z."/>
            <person name="Engels R."/>
            <person name="Freedman E."/>
            <person name="Gellesch M."/>
            <person name="Goldberg J."/>
            <person name="Griggs A."/>
            <person name="Gujja S."/>
            <person name="Heilman E."/>
            <person name="Heiman D."/>
            <person name="Hepburn T."/>
            <person name="Howarth C."/>
            <person name="Jen D."/>
            <person name="Larson L."/>
            <person name="Lewis B."/>
            <person name="Mehta T."/>
            <person name="Park D."/>
            <person name="Pearson M."/>
            <person name="Roberts A."/>
            <person name="Saif S."/>
            <person name="Shea T."/>
            <person name="Shenoy N."/>
            <person name="Sisk P."/>
            <person name="Stolte C."/>
            <person name="Sykes S."/>
            <person name="Thomson T."/>
            <person name="Walk T."/>
            <person name="White J."/>
            <person name="Yandava C."/>
            <person name="Sibley C.D."/>
            <person name="Field T.R."/>
            <person name="Grinwis M."/>
            <person name="Eshaghurshan C.S."/>
            <person name="Surette M.G."/>
            <person name="Haas B."/>
            <person name="Nusbaum C."/>
            <person name="Birren B."/>
        </authorList>
    </citation>
    <scope>NUCLEOTIDE SEQUENCE [LARGE SCALE GENOMIC DNA]</scope>
    <source>
        <strain evidence="8">ATCC 700633</strain>
    </source>
</reference>
<feature type="active site" evidence="4">
    <location>
        <position position="138"/>
    </location>
</feature>
<evidence type="ECO:0000256" key="1">
    <source>
        <dbReference type="ARBA" id="ARBA00000073"/>
    </source>
</evidence>
<dbReference type="AlphaFoldDB" id="D0BKA1"/>
<dbReference type="PROSITE" id="PS01129">
    <property type="entry name" value="PSI_RLU"/>
    <property type="match status" value="1"/>
</dbReference>
<dbReference type="GO" id="GO:0000455">
    <property type="term" value="P:enzyme-directed rRNA pseudouridine synthesis"/>
    <property type="evidence" value="ECO:0007669"/>
    <property type="project" value="TreeGrafter"/>
</dbReference>
<comment type="caution">
    <text evidence="8">The sequence shown here is derived from an EMBL/GenBank/DDBJ whole genome shotgun (WGS) entry which is preliminary data.</text>
</comment>
<evidence type="ECO:0000256" key="4">
    <source>
        <dbReference type="PIRSR" id="PIRSR606225-1"/>
    </source>
</evidence>
<name>D0BKA1_9LACT</name>
<dbReference type="PANTHER" id="PTHR21600:SF44">
    <property type="entry name" value="RIBOSOMAL LARGE SUBUNIT PSEUDOURIDINE SYNTHASE D"/>
    <property type="match status" value="1"/>
</dbReference>
<dbReference type="OrthoDB" id="9807829at2"/>
<evidence type="ECO:0000256" key="2">
    <source>
        <dbReference type="ARBA" id="ARBA00010876"/>
    </source>
</evidence>
<organism evidence="8 9">
    <name type="scientific">Granulicatella elegans ATCC 700633</name>
    <dbReference type="NCBI Taxonomy" id="626369"/>
    <lineage>
        <taxon>Bacteria</taxon>
        <taxon>Bacillati</taxon>
        <taxon>Bacillota</taxon>
        <taxon>Bacilli</taxon>
        <taxon>Lactobacillales</taxon>
        <taxon>Carnobacteriaceae</taxon>
        <taxon>Granulicatella</taxon>
    </lineage>
</organism>
<dbReference type="Proteomes" id="UP000002939">
    <property type="component" value="Unassembled WGS sequence"/>
</dbReference>
<dbReference type="SUPFAM" id="SSF55174">
    <property type="entry name" value="Alpha-L RNA-binding motif"/>
    <property type="match status" value="1"/>
</dbReference>
<dbReference type="HOGENOM" id="CLU_016902_4_4_9"/>
<evidence type="ECO:0000256" key="5">
    <source>
        <dbReference type="PROSITE-ProRule" id="PRU00182"/>
    </source>
</evidence>
<evidence type="ECO:0000313" key="8">
    <source>
        <dbReference type="EMBL" id="EEW93504.1"/>
    </source>
</evidence>
<dbReference type="Gene3D" id="3.10.290.10">
    <property type="entry name" value="RNA-binding S4 domain"/>
    <property type="match status" value="1"/>
</dbReference>
<dbReference type="CDD" id="cd02869">
    <property type="entry name" value="PseudoU_synth_RluA_like"/>
    <property type="match status" value="1"/>
</dbReference>
<dbReference type="Pfam" id="PF00849">
    <property type="entry name" value="PseudoU_synth_2"/>
    <property type="match status" value="1"/>
</dbReference>
<dbReference type="InterPro" id="IPR036986">
    <property type="entry name" value="S4_RNA-bd_sf"/>
</dbReference>
<dbReference type="GO" id="GO:0003723">
    <property type="term" value="F:RNA binding"/>
    <property type="evidence" value="ECO:0007669"/>
    <property type="project" value="UniProtKB-KW"/>
</dbReference>
<dbReference type="EC" id="5.4.99.-" evidence="6"/>
<comment type="catalytic activity">
    <reaction evidence="1 6">
        <text>a uridine in RNA = a pseudouridine in RNA</text>
        <dbReference type="Rhea" id="RHEA:48348"/>
        <dbReference type="Rhea" id="RHEA-COMP:12068"/>
        <dbReference type="Rhea" id="RHEA-COMP:12069"/>
        <dbReference type="ChEBI" id="CHEBI:65314"/>
        <dbReference type="ChEBI" id="CHEBI:65315"/>
    </reaction>
</comment>
<sequence>MENKIIELTLSLEKSERLDKILTKELSHTRSVIQQWLKSGFVSVNGEVVKANYKAKDGDHVTIQIEEEEELTVLAENIPLEIVFEDEHLLVINKPSGMVVHPSKGHSTGTLVNALLYHVDQLSKGSESYRPGIVHRIDKDTSGLLVVAKTPQAHVGLSNQLMDHSMTRSYVAIVEGSFEHITGTVDAPLARDPHNRLKRCVQKEGKQAITHFTVIQALKETSVLRLNLETGRTHQIRAHMDFIHHPILNDPMYHPNGKNATEFGQYLHAETLGFVHPITQEKLYFESPLPKEFEEMIQELQ</sequence>
<dbReference type="STRING" id="626369.HMPREF0446_00386"/>
<keyword evidence="5" id="KW-0694">RNA-binding</keyword>
<keyword evidence="3 6" id="KW-0413">Isomerase</keyword>
<dbReference type="SMART" id="SM00363">
    <property type="entry name" value="S4"/>
    <property type="match status" value="1"/>
</dbReference>
<keyword evidence="9" id="KW-1185">Reference proteome</keyword>
<dbReference type="InterPro" id="IPR006145">
    <property type="entry name" value="PsdUridine_synth_RsuA/RluA"/>
</dbReference>
<dbReference type="CDD" id="cd00165">
    <property type="entry name" value="S4"/>
    <property type="match status" value="1"/>
</dbReference>
<dbReference type="NCBIfam" id="TIGR00005">
    <property type="entry name" value="rluA_subfam"/>
    <property type="match status" value="1"/>
</dbReference>
<evidence type="ECO:0000256" key="6">
    <source>
        <dbReference type="RuleBase" id="RU362028"/>
    </source>
</evidence>
<comment type="similarity">
    <text evidence="2 6">Belongs to the pseudouridine synthase RluA family.</text>
</comment>
<dbReference type="GO" id="GO:0120159">
    <property type="term" value="F:rRNA pseudouridine synthase activity"/>
    <property type="evidence" value="ECO:0007669"/>
    <property type="project" value="UniProtKB-ARBA"/>
</dbReference>
<dbReference type="InterPro" id="IPR006224">
    <property type="entry name" value="PsdUridine_synth_RluA-like_CS"/>
</dbReference>
<protein>
    <recommendedName>
        <fullName evidence="6">Pseudouridine synthase</fullName>
        <ecNumber evidence="6">5.4.99.-</ecNumber>
    </recommendedName>
</protein>
<dbReference type="InterPro" id="IPR006225">
    <property type="entry name" value="PsdUridine_synth_RluC/D"/>
</dbReference>
<dbReference type="PANTHER" id="PTHR21600">
    <property type="entry name" value="MITOCHONDRIAL RNA PSEUDOURIDINE SYNTHASE"/>
    <property type="match status" value="1"/>
</dbReference>
<dbReference type="EMBL" id="ACRF02000013">
    <property type="protein sequence ID" value="EEW93504.1"/>
    <property type="molecule type" value="Genomic_DNA"/>
</dbReference>
<gene>
    <name evidence="8" type="ORF">HMPREF0446_00386</name>
</gene>
<reference evidence="8" key="2">
    <citation type="submission" date="2011-10" db="EMBL/GenBank/DDBJ databases">
        <title>The Genome Sequence of Granulicatella elegans ATCC 700633.</title>
        <authorList>
            <consortium name="The Broad Institute Genome Sequencing Platform"/>
            <consortium name="The Broad Institute Genome Sequencing Center for Infectious Disease"/>
            <person name="Earl A."/>
            <person name="Ward D."/>
            <person name="Feldgarden M."/>
            <person name="Gevers D."/>
            <person name="Sibley C.D."/>
            <person name="Field T.R."/>
            <person name="Grinwis M."/>
            <person name="Eshaghurshan C.S."/>
            <person name="Surette M.G."/>
            <person name="Young S.K."/>
            <person name="Zeng Q."/>
            <person name="Gargeya S."/>
            <person name="Fitzgerald M."/>
            <person name="Haas B."/>
            <person name="Abouelleil A."/>
            <person name="Alvarado L."/>
            <person name="Arachchi H.M."/>
            <person name="Berlin A."/>
            <person name="Brown A."/>
            <person name="Chapman S.B."/>
            <person name="Chen Z."/>
            <person name="Dunbar C."/>
            <person name="Freedman E."/>
            <person name="Gearin G."/>
            <person name="Goldberg J."/>
            <person name="Griggs A."/>
            <person name="Gujja S."/>
            <person name="Heiman D."/>
            <person name="Howarth C."/>
            <person name="Larson L."/>
            <person name="Lui A."/>
            <person name="MacDonald P.J.P."/>
            <person name="Montmayeur A."/>
            <person name="Murphy C."/>
            <person name="Neiman D."/>
            <person name="Pearson M."/>
            <person name="Priest M."/>
            <person name="Roberts A."/>
            <person name="Saif S."/>
            <person name="Shea T."/>
            <person name="Shenoy N."/>
            <person name="Sisk P."/>
            <person name="Stolte C."/>
            <person name="Sykes S."/>
            <person name="Wortman J."/>
            <person name="Nusbaum C."/>
            <person name="Birren B."/>
        </authorList>
    </citation>
    <scope>NUCLEOTIDE SEQUENCE [LARGE SCALE GENOMIC DNA]</scope>
    <source>
        <strain evidence="8">ATCC 700633</strain>
    </source>
</reference>
<dbReference type="eggNOG" id="COG0564">
    <property type="taxonomic scope" value="Bacteria"/>
</dbReference>
<proteinExistence type="inferred from homology"/>
<dbReference type="Gene3D" id="3.30.2350.10">
    <property type="entry name" value="Pseudouridine synthase"/>
    <property type="match status" value="1"/>
</dbReference>
<evidence type="ECO:0000313" key="9">
    <source>
        <dbReference type="Proteomes" id="UP000002939"/>
    </source>
</evidence>
<evidence type="ECO:0000256" key="3">
    <source>
        <dbReference type="ARBA" id="ARBA00023235"/>
    </source>
</evidence>
<dbReference type="InterPro" id="IPR020103">
    <property type="entry name" value="PsdUridine_synth_cat_dom_sf"/>
</dbReference>
<dbReference type="PROSITE" id="PS50889">
    <property type="entry name" value="S4"/>
    <property type="match status" value="1"/>
</dbReference>